<evidence type="ECO:0000313" key="2">
    <source>
        <dbReference type="EMBL" id="KAJ7634782.1"/>
    </source>
</evidence>
<keyword evidence="3" id="KW-1185">Reference proteome</keyword>
<comment type="caution">
    <text evidence="2">The sequence shown here is derived from an EMBL/GenBank/DDBJ whole genome shotgun (WGS) entry which is preliminary data.</text>
</comment>
<evidence type="ECO:0008006" key="4">
    <source>
        <dbReference type="Google" id="ProtNLM"/>
    </source>
</evidence>
<reference evidence="2" key="1">
    <citation type="submission" date="2023-03" db="EMBL/GenBank/DDBJ databases">
        <title>Massive genome expansion in bonnet fungi (Mycena s.s.) driven by repeated elements and novel gene families across ecological guilds.</title>
        <authorList>
            <consortium name="Lawrence Berkeley National Laboratory"/>
            <person name="Harder C.B."/>
            <person name="Miyauchi S."/>
            <person name="Viragh M."/>
            <person name="Kuo A."/>
            <person name="Thoen E."/>
            <person name="Andreopoulos B."/>
            <person name="Lu D."/>
            <person name="Skrede I."/>
            <person name="Drula E."/>
            <person name="Henrissat B."/>
            <person name="Morin E."/>
            <person name="Kohler A."/>
            <person name="Barry K."/>
            <person name="LaButti K."/>
            <person name="Morin E."/>
            <person name="Salamov A."/>
            <person name="Lipzen A."/>
            <person name="Mereny Z."/>
            <person name="Hegedus B."/>
            <person name="Baldrian P."/>
            <person name="Stursova M."/>
            <person name="Weitz H."/>
            <person name="Taylor A."/>
            <person name="Grigoriev I.V."/>
            <person name="Nagy L.G."/>
            <person name="Martin F."/>
            <person name="Kauserud H."/>
        </authorList>
    </citation>
    <scope>NUCLEOTIDE SEQUENCE</scope>
    <source>
        <strain evidence="2">9284</strain>
    </source>
</reference>
<keyword evidence="1" id="KW-0812">Transmembrane</keyword>
<dbReference type="Proteomes" id="UP001221142">
    <property type="component" value="Unassembled WGS sequence"/>
</dbReference>
<gene>
    <name evidence="2" type="ORF">FB45DRAFT_909844</name>
</gene>
<organism evidence="2 3">
    <name type="scientific">Roridomyces roridus</name>
    <dbReference type="NCBI Taxonomy" id="1738132"/>
    <lineage>
        <taxon>Eukaryota</taxon>
        <taxon>Fungi</taxon>
        <taxon>Dikarya</taxon>
        <taxon>Basidiomycota</taxon>
        <taxon>Agaricomycotina</taxon>
        <taxon>Agaricomycetes</taxon>
        <taxon>Agaricomycetidae</taxon>
        <taxon>Agaricales</taxon>
        <taxon>Marasmiineae</taxon>
        <taxon>Mycenaceae</taxon>
        <taxon>Roridomyces</taxon>
    </lineage>
</organism>
<proteinExistence type="predicted"/>
<feature type="transmembrane region" description="Helical" evidence="1">
    <location>
        <begin position="214"/>
        <end position="234"/>
    </location>
</feature>
<feature type="transmembrane region" description="Helical" evidence="1">
    <location>
        <begin position="240"/>
        <end position="260"/>
    </location>
</feature>
<accession>A0AAD7BZF3</accession>
<protein>
    <recommendedName>
        <fullName evidence="4">Heterokaryon incompatibility domain-containing protein</fullName>
    </recommendedName>
</protein>
<evidence type="ECO:0000256" key="1">
    <source>
        <dbReference type="SAM" id="Phobius"/>
    </source>
</evidence>
<feature type="transmembrane region" description="Helical" evidence="1">
    <location>
        <begin position="342"/>
        <end position="362"/>
    </location>
</feature>
<keyword evidence="1" id="KW-1133">Transmembrane helix</keyword>
<name>A0AAD7BZF3_9AGAR</name>
<dbReference type="AlphaFoldDB" id="A0AAD7BZF3"/>
<keyword evidence="1" id="KW-0472">Membrane</keyword>
<evidence type="ECO:0000313" key="3">
    <source>
        <dbReference type="Proteomes" id="UP001221142"/>
    </source>
</evidence>
<dbReference type="EMBL" id="JARKIF010000007">
    <property type="protein sequence ID" value="KAJ7634782.1"/>
    <property type="molecule type" value="Genomic_DNA"/>
</dbReference>
<sequence>MAHFSSASSSTSCSMVSWRVVAWLEWTYPSQVNQIYIYTKYPTIARFTNFLSVRDLVRHGGVQRDGRMGRGSRFVIRHLFPTRFTHDLATDRGHESFALHPSMPFNTNSIRRISLDSAGLVALADLVTVAERAALTGTSWYTDVLLLAPGLHRQQDADKVNGGELPITGAMHSGYVFRIENQATVFWLQRLGRPGHLVDMRVGLPIPGTLPHPLISACLYAAGILCTVACFILLGIIHDWWAIAVLNMLVLARAINVIVFKRRAVVGWKGALEPGVQGDLLALLSQDRWIRLRGSVDDLKRVTAGQWLRDTEPVEGFAIAVATLLVYSAAALAANASTVGGLIIAVLLLVSAGLLGLSNAMMTEQHIAGRRLYQVDAPKWYNRRLEMAEEMIREHGGRRDWAVGMGLVLAAEPDIDDKSTIASPTVPPKSPQIFTLESANSETRVNKQRVHRGPYCIPSSVADQQVDDPTLLLAKLNEIFETDYTFGFSPSLKPILQDCISRGYDLGMVYGLLRSWWPTLSHSPSLRFHFDALRRADAEVRSRMIANRMVVEPMTPPRRVWDLYSNRVLPIWAFKTEFEGAEADADRVGRLFAVSHAWMYPAQRQDILTRINGGKWPVPLPKDSSLDDIRIELLNTGAEYAWLDVLCLRQKGGAESEEALRAKEWEVDVPTIGFVYAKCQNVVIYLNGLGRPFEETDSDLLSPRHWCNRAWTMQEWCFAVNMTFVGITQDSPVLKLSGGHHRNLAASGPPEEGFGQQLAKRLANRDVHTRYILIGAAEMSKRSAEGDVDKIAGMAYNFASFDQPAFYYEVPPGMEKTELVADAWLRFVRCLSPFSRGDLLFLFPAMGEGKFKWMPSWRQLLEDAQNLTTGGRTTSIQLDGEYGPATSAEQNQEEDYSCLAVLVPDCQLTGFDEATPSPSDTSPAPVRQGLVTFQANADKALTFAALAHHSQSIPNGTYHLLANLGHYNNTCRFWVVGHMDEEDRFHKISILQSANEWDEPNEELYEALDMEGCQYKDNRDGHITSSWVSRVKLA</sequence>